<accession>A0A139BUN3</accession>
<evidence type="ECO:0000259" key="6">
    <source>
        <dbReference type="Pfam" id="PF00724"/>
    </source>
</evidence>
<evidence type="ECO:0000256" key="4">
    <source>
        <dbReference type="ARBA" id="ARBA00022857"/>
    </source>
</evidence>
<keyword evidence="2" id="KW-0285">Flavoprotein</keyword>
<dbReference type="InterPro" id="IPR001155">
    <property type="entry name" value="OxRdtase_FMN_N"/>
</dbReference>
<evidence type="ECO:0000313" key="7">
    <source>
        <dbReference type="EMBL" id="KXS32676.1"/>
    </source>
</evidence>
<evidence type="ECO:0000256" key="2">
    <source>
        <dbReference type="ARBA" id="ARBA00022630"/>
    </source>
</evidence>
<dbReference type="AlphaFoldDB" id="A0A139BUN3"/>
<evidence type="ECO:0000256" key="5">
    <source>
        <dbReference type="ARBA" id="ARBA00023002"/>
    </source>
</evidence>
<keyword evidence="3" id="KW-0288">FMN</keyword>
<keyword evidence="5" id="KW-0560">Oxidoreductase</keyword>
<proteinExistence type="predicted"/>
<feature type="domain" description="NADH:flavin oxidoreductase/NADH oxidase N-terminal" evidence="6">
    <location>
        <begin position="3"/>
        <end position="339"/>
    </location>
</feature>
<keyword evidence="4" id="KW-0521">NADP</keyword>
<comment type="caution">
    <text evidence="7">The sequence shown here is derived from an EMBL/GenBank/DDBJ whole genome shotgun (WGS) entry which is preliminary data.</text>
</comment>
<dbReference type="Proteomes" id="UP000070578">
    <property type="component" value="Unassembled WGS sequence"/>
</dbReference>
<dbReference type="Pfam" id="PF00724">
    <property type="entry name" value="Oxidored_FMN"/>
    <property type="match status" value="1"/>
</dbReference>
<dbReference type="InterPro" id="IPR044152">
    <property type="entry name" value="YqjM-like"/>
</dbReference>
<protein>
    <recommendedName>
        <fullName evidence="6">NADH:flavin oxidoreductase/NADH oxidase N-terminal domain-containing protein</fullName>
    </recommendedName>
</protein>
<dbReference type="Gene3D" id="3.20.20.70">
    <property type="entry name" value="Aldolase class I"/>
    <property type="match status" value="1"/>
</dbReference>
<dbReference type="EMBL" id="LSLI01000022">
    <property type="protein sequence ID" value="KXS32676.1"/>
    <property type="molecule type" value="Genomic_DNA"/>
</dbReference>
<reference evidence="7 8" key="2">
    <citation type="submission" date="2016-03" db="EMBL/GenBank/DDBJ databases">
        <title>New uncultured bacterium of the family Gallionellaceae from acid mine drainage: description and reconstruction of genome based on metagenomic analysis of microbial community.</title>
        <authorList>
            <person name="Kadnikov V."/>
            <person name="Ivasenko D."/>
            <person name="Beletsky A."/>
            <person name="Mardanov A."/>
            <person name="Danilova E."/>
            <person name="Pimenov N."/>
            <person name="Karnachuk O."/>
            <person name="Ravin N."/>
        </authorList>
    </citation>
    <scope>NUCLEOTIDE SEQUENCE [LARGE SCALE GENOMIC DNA]</scope>
    <source>
        <strain evidence="7">ShG14-8</strain>
    </source>
</reference>
<evidence type="ECO:0000256" key="1">
    <source>
        <dbReference type="ARBA" id="ARBA00001917"/>
    </source>
</evidence>
<reference evidence="7 8" key="1">
    <citation type="submission" date="2016-02" db="EMBL/GenBank/DDBJ databases">
        <authorList>
            <person name="Wen L."/>
            <person name="He K."/>
            <person name="Yang H."/>
        </authorList>
    </citation>
    <scope>NUCLEOTIDE SEQUENCE [LARGE SCALE GENOMIC DNA]</scope>
    <source>
        <strain evidence="7">ShG14-8</strain>
    </source>
</reference>
<dbReference type="PANTHER" id="PTHR43303:SF4">
    <property type="entry name" value="NADPH DEHYDROGENASE C23G7.10C-RELATED"/>
    <property type="match status" value="1"/>
</dbReference>
<dbReference type="SUPFAM" id="SSF51395">
    <property type="entry name" value="FMN-linked oxidoreductases"/>
    <property type="match status" value="1"/>
</dbReference>
<comment type="cofactor">
    <cofactor evidence="1">
        <name>FMN</name>
        <dbReference type="ChEBI" id="CHEBI:58210"/>
    </cofactor>
</comment>
<evidence type="ECO:0000256" key="3">
    <source>
        <dbReference type="ARBA" id="ARBA00022643"/>
    </source>
</evidence>
<dbReference type="PANTHER" id="PTHR43303">
    <property type="entry name" value="NADPH DEHYDROGENASE C23G7.10C-RELATED"/>
    <property type="match status" value="1"/>
</dbReference>
<dbReference type="GO" id="GO:0050661">
    <property type="term" value="F:NADP binding"/>
    <property type="evidence" value="ECO:0007669"/>
    <property type="project" value="InterPro"/>
</dbReference>
<organism evidence="7 8">
    <name type="scientific">Candidatus Gallionella acididurans</name>
    <dbReference type="NCBI Taxonomy" id="1796491"/>
    <lineage>
        <taxon>Bacteria</taxon>
        <taxon>Pseudomonadati</taxon>
        <taxon>Pseudomonadota</taxon>
        <taxon>Betaproteobacteria</taxon>
        <taxon>Nitrosomonadales</taxon>
        <taxon>Gallionellaceae</taxon>
        <taxon>Gallionella</taxon>
    </lineage>
</organism>
<sequence length="354" mass="38417">MSKLFSPIQLRGLTVKNRIFMSPMCQYSAHDGILNDWHRVHYGGRAVGGAGLVMIEASSVSPEGRITPYDSGIWSAQQVEALRPIIASIREQGATPGIQLAHAGRKGSCTQPWKGGKGISLKDGGWQPPAPSAIPFSADYNMPVEMSRADIDKVTAEFAASTKLALDAGFETVEIHMAHGYLLHQFLSPLSNHRSDSYGGSLENRMRFPMQVAQTVRDLWPDDKPVMVRISATDWVEGGWDMAGSLALVRRLKSIGIDMVDVSSGGLVPGAVIPAAPGYQTAFAAELRRETGMAISAVGMITDAVQAEHILVTQQADVVSIARELLRDPYWPLHAAKKLGVDIPWPPQYQRAKP</sequence>
<evidence type="ECO:0000313" key="8">
    <source>
        <dbReference type="Proteomes" id="UP000070578"/>
    </source>
</evidence>
<name>A0A139BUN3_9PROT</name>
<dbReference type="CDD" id="cd02932">
    <property type="entry name" value="OYE_YqiM_FMN"/>
    <property type="match status" value="1"/>
</dbReference>
<gene>
    <name evidence="7" type="ORF">AWT59_1203</name>
</gene>
<dbReference type="PATRIC" id="fig|1796491.3.peg.1315"/>
<dbReference type="GO" id="GO:0003959">
    <property type="term" value="F:NADPH dehydrogenase activity"/>
    <property type="evidence" value="ECO:0007669"/>
    <property type="project" value="InterPro"/>
</dbReference>
<dbReference type="GO" id="GO:0010181">
    <property type="term" value="F:FMN binding"/>
    <property type="evidence" value="ECO:0007669"/>
    <property type="project" value="InterPro"/>
</dbReference>
<dbReference type="InterPro" id="IPR013785">
    <property type="entry name" value="Aldolase_TIM"/>
</dbReference>